<reference evidence="2" key="2">
    <citation type="submission" date="2020-10" db="UniProtKB">
        <authorList>
            <consortium name="WormBaseParasite"/>
        </authorList>
    </citation>
    <scope>IDENTIFICATION</scope>
</reference>
<name>A0A7E4ZPZ7_PANRE</name>
<dbReference type="AlphaFoldDB" id="A0A7E4ZPZ7"/>
<organism evidence="1 2">
    <name type="scientific">Panagrellus redivivus</name>
    <name type="common">Microworm</name>
    <dbReference type="NCBI Taxonomy" id="6233"/>
    <lineage>
        <taxon>Eukaryota</taxon>
        <taxon>Metazoa</taxon>
        <taxon>Ecdysozoa</taxon>
        <taxon>Nematoda</taxon>
        <taxon>Chromadorea</taxon>
        <taxon>Rhabditida</taxon>
        <taxon>Tylenchina</taxon>
        <taxon>Panagrolaimomorpha</taxon>
        <taxon>Panagrolaimoidea</taxon>
        <taxon>Panagrolaimidae</taxon>
        <taxon>Panagrellus</taxon>
    </lineage>
</organism>
<reference evidence="1" key="1">
    <citation type="journal article" date="2013" name="Genetics">
        <title>The draft genome and transcriptome of Panagrellus redivivus are shaped by the harsh demands of a free-living lifestyle.</title>
        <authorList>
            <person name="Srinivasan J."/>
            <person name="Dillman A.R."/>
            <person name="Macchietto M.G."/>
            <person name="Heikkinen L."/>
            <person name="Lakso M."/>
            <person name="Fracchia K.M."/>
            <person name="Antoshechkin I."/>
            <person name="Mortazavi A."/>
            <person name="Wong G."/>
            <person name="Sternberg P.W."/>
        </authorList>
    </citation>
    <scope>NUCLEOTIDE SEQUENCE [LARGE SCALE GENOMIC DNA]</scope>
    <source>
        <strain evidence="1">MT8872</strain>
    </source>
</reference>
<dbReference type="WBParaSite" id="Pan_g10504.t1">
    <property type="protein sequence ID" value="Pan_g10504.t1"/>
    <property type="gene ID" value="Pan_g10504"/>
</dbReference>
<dbReference type="Proteomes" id="UP000492821">
    <property type="component" value="Unassembled WGS sequence"/>
</dbReference>
<protein>
    <submittedName>
        <fullName evidence="2">Transmembrane protein</fullName>
    </submittedName>
</protein>
<sequence>MRLTRMFDYIYNKEPARLIGCVWKTMEVNIGTVLCFAFCVNACEIMCVRLNGMGMNKATIETTQIRRGFTLCGYMHVAIFARFLKDGKGKTVEVDKFCEWSFWSLEVE</sequence>
<evidence type="ECO:0000313" key="2">
    <source>
        <dbReference type="WBParaSite" id="Pan_g10504.t1"/>
    </source>
</evidence>
<evidence type="ECO:0000313" key="1">
    <source>
        <dbReference type="Proteomes" id="UP000492821"/>
    </source>
</evidence>
<accession>A0A7E4ZPZ7</accession>
<proteinExistence type="predicted"/>
<keyword evidence="1" id="KW-1185">Reference proteome</keyword>